<proteinExistence type="inferred from homology"/>
<dbReference type="PANTHER" id="PTHR43318:SF2">
    <property type="entry name" value="UDP-N-ACETYLGLUCOSAMINE 4,6-DEHYDRATASE (INVERTING)"/>
    <property type="match status" value="1"/>
</dbReference>
<dbReference type="InterPro" id="IPR036291">
    <property type="entry name" value="NAD(P)-bd_dom_sf"/>
</dbReference>
<reference evidence="3 4" key="1">
    <citation type="submission" date="2023-07" db="EMBL/GenBank/DDBJ databases">
        <title>Genomic Encyclopedia of Type Strains, Phase IV (KMG-IV): sequencing the most valuable type-strain genomes for metagenomic binning, comparative biology and taxonomic classification.</title>
        <authorList>
            <person name="Goeker M."/>
        </authorList>
    </citation>
    <scope>NUCLEOTIDE SEQUENCE [LARGE SCALE GENOMIC DNA]</scope>
    <source>
        <strain evidence="3 4">DSM 16460</strain>
    </source>
</reference>
<dbReference type="RefSeq" id="WP_306976187.1">
    <property type="nucleotide sequence ID" value="NZ_JAUSTQ010000005.1"/>
</dbReference>
<organism evidence="3 4">
    <name type="scientific">Alkalibacillus salilacus</name>
    <dbReference type="NCBI Taxonomy" id="284582"/>
    <lineage>
        <taxon>Bacteria</taxon>
        <taxon>Bacillati</taxon>
        <taxon>Bacillota</taxon>
        <taxon>Bacilli</taxon>
        <taxon>Bacillales</taxon>
        <taxon>Bacillaceae</taxon>
        <taxon>Alkalibacillus</taxon>
    </lineage>
</organism>
<dbReference type="SUPFAM" id="SSF51735">
    <property type="entry name" value="NAD(P)-binding Rossmann-fold domains"/>
    <property type="match status" value="1"/>
</dbReference>
<feature type="domain" description="Polysaccharide biosynthesis protein CapD-like" evidence="2">
    <location>
        <begin position="8"/>
        <end position="290"/>
    </location>
</feature>
<dbReference type="EMBL" id="JAUSTQ010000005">
    <property type="protein sequence ID" value="MDQ0159589.1"/>
    <property type="molecule type" value="Genomic_DNA"/>
</dbReference>
<dbReference type="InterPro" id="IPR003869">
    <property type="entry name" value="Polysac_CapD-like"/>
</dbReference>
<gene>
    <name evidence="3" type="ORF">J2S77_001573</name>
</gene>
<dbReference type="Pfam" id="PF02719">
    <property type="entry name" value="Polysacc_synt_2"/>
    <property type="match status" value="1"/>
</dbReference>
<protein>
    <submittedName>
        <fullName evidence="3">FlaA1/EpsC-like NDP-sugar epimerase</fullName>
    </submittedName>
</protein>
<sequence length="335" mass="37969">MFFEGKKVLITGGTGTIGKSIVSHLIKENPDSIYIFSRDEFKQQQFQEEMGFNHVLNFIIGDVRDYDSVATAMEGIDYVFHLAAMKRVDSCEHNPAEAVKTNIQGTNNVIRVALDHQVRRVIFTSSDKAISPPNTYGATKLIGERMISATELNRTENQTIFSSVRFGNVMGSRGSVIPLFKKQILKEKKIKVTDLDMTRFMMTPDQATELTIKALQEAKGGEIFVLKMPVIKLGDLVDVLIDEIANQYNLNQSEIDIESIGVRPGEKMFEELMSYEESTYAREMSEMYIIPKRSSDVIYPDTKEVVNGTYTSERQQPLNHEELRSLLKKAKFLNV</sequence>
<evidence type="ECO:0000313" key="3">
    <source>
        <dbReference type="EMBL" id="MDQ0159589.1"/>
    </source>
</evidence>
<evidence type="ECO:0000256" key="1">
    <source>
        <dbReference type="ARBA" id="ARBA00007430"/>
    </source>
</evidence>
<comment type="caution">
    <text evidence="3">The sequence shown here is derived from an EMBL/GenBank/DDBJ whole genome shotgun (WGS) entry which is preliminary data.</text>
</comment>
<accession>A0ABT9VFB5</accession>
<name>A0ABT9VFB5_9BACI</name>
<evidence type="ECO:0000313" key="4">
    <source>
        <dbReference type="Proteomes" id="UP001224359"/>
    </source>
</evidence>
<dbReference type="Proteomes" id="UP001224359">
    <property type="component" value="Unassembled WGS sequence"/>
</dbReference>
<comment type="similarity">
    <text evidence="1">Belongs to the polysaccharide synthase family.</text>
</comment>
<dbReference type="Gene3D" id="3.40.50.720">
    <property type="entry name" value="NAD(P)-binding Rossmann-like Domain"/>
    <property type="match status" value="1"/>
</dbReference>
<evidence type="ECO:0000259" key="2">
    <source>
        <dbReference type="Pfam" id="PF02719"/>
    </source>
</evidence>
<dbReference type="InterPro" id="IPR051203">
    <property type="entry name" value="Polysaccharide_Synthase-Rel"/>
</dbReference>
<dbReference type="CDD" id="cd05237">
    <property type="entry name" value="UDP_invert_4-6DH_SDR_e"/>
    <property type="match status" value="1"/>
</dbReference>
<dbReference type="PANTHER" id="PTHR43318">
    <property type="entry name" value="UDP-N-ACETYLGLUCOSAMINE 4,6-DEHYDRATASE"/>
    <property type="match status" value="1"/>
</dbReference>
<keyword evidence="4" id="KW-1185">Reference proteome</keyword>